<keyword evidence="3" id="KW-1185">Reference proteome</keyword>
<dbReference type="Proteomes" id="UP001273166">
    <property type="component" value="Unassembled WGS sequence"/>
</dbReference>
<proteinExistence type="predicted"/>
<feature type="transmembrane region" description="Helical" evidence="1">
    <location>
        <begin position="136"/>
        <end position="154"/>
    </location>
</feature>
<dbReference type="AlphaFoldDB" id="A0AAJ0GMJ5"/>
<feature type="transmembrane region" description="Helical" evidence="1">
    <location>
        <begin position="111"/>
        <end position="129"/>
    </location>
</feature>
<protein>
    <submittedName>
        <fullName evidence="2">Uncharacterized protein</fullName>
    </submittedName>
</protein>
<feature type="transmembrane region" description="Helical" evidence="1">
    <location>
        <begin position="80"/>
        <end position="99"/>
    </location>
</feature>
<reference evidence="2" key="2">
    <citation type="submission" date="2023-06" db="EMBL/GenBank/DDBJ databases">
        <authorList>
            <consortium name="Lawrence Berkeley National Laboratory"/>
            <person name="Mondo S.J."/>
            <person name="Hensen N."/>
            <person name="Bonometti L."/>
            <person name="Westerberg I."/>
            <person name="Brannstrom I.O."/>
            <person name="Guillou S."/>
            <person name="Cros-Aarteil S."/>
            <person name="Calhoun S."/>
            <person name="Haridas S."/>
            <person name="Kuo A."/>
            <person name="Pangilinan J."/>
            <person name="Riley R."/>
            <person name="Labutti K."/>
            <person name="Andreopoulos B."/>
            <person name="Lipzen A."/>
            <person name="Chen C."/>
            <person name="Yanf M."/>
            <person name="Daum C."/>
            <person name="Ng V."/>
            <person name="Clum A."/>
            <person name="Steindorff A."/>
            <person name="Ohm R."/>
            <person name="Martin F."/>
            <person name="Silar P."/>
            <person name="Natvig D."/>
            <person name="Lalanne C."/>
            <person name="Gautier V."/>
            <person name="Ament-Velasquez S.L."/>
            <person name="Kruys A."/>
            <person name="Hutchinson M.I."/>
            <person name="Powell A.J."/>
            <person name="Barry K."/>
            <person name="Miller A.N."/>
            <person name="Grigoriev I.V."/>
            <person name="Debuchy R."/>
            <person name="Gladieux P."/>
            <person name="Thoren M.H."/>
            <person name="Johannesson H."/>
        </authorList>
    </citation>
    <scope>NUCLEOTIDE SEQUENCE</scope>
    <source>
        <strain evidence="2">CBS 333.67</strain>
    </source>
</reference>
<dbReference type="EMBL" id="JAUDZG010000007">
    <property type="protein sequence ID" value="KAK3302692.1"/>
    <property type="molecule type" value="Genomic_DNA"/>
</dbReference>
<dbReference type="RefSeq" id="XP_062718472.1">
    <property type="nucleotide sequence ID" value="XM_062863950.1"/>
</dbReference>
<reference evidence="2" key="1">
    <citation type="journal article" date="2023" name="Mol. Phylogenet. Evol.">
        <title>Genome-scale phylogeny and comparative genomics of the fungal order Sordariales.</title>
        <authorList>
            <person name="Hensen N."/>
            <person name="Bonometti L."/>
            <person name="Westerberg I."/>
            <person name="Brannstrom I.O."/>
            <person name="Guillou S."/>
            <person name="Cros-Aarteil S."/>
            <person name="Calhoun S."/>
            <person name="Haridas S."/>
            <person name="Kuo A."/>
            <person name="Mondo S."/>
            <person name="Pangilinan J."/>
            <person name="Riley R."/>
            <person name="LaButti K."/>
            <person name="Andreopoulos B."/>
            <person name="Lipzen A."/>
            <person name="Chen C."/>
            <person name="Yan M."/>
            <person name="Daum C."/>
            <person name="Ng V."/>
            <person name="Clum A."/>
            <person name="Steindorff A."/>
            <person name="Ohm R.A."/>
            <person name="Martin F."/>
            <person name="Silar P."/>
            <person name="Natvig D.O."/>
            <person name="Lalanne C."/>
            <person name="Gautier V."/>
            <person name="Ament-Velasquez S.L."/>
            <person name="Kruys A."/>
            <person name="Hutchinson M.I."/>
            <person name="Powell A.J."/>
            <person name="Barry K."/>
            <person name="Miller A.N."/>
            <person name="Grigoriev I.V."/>
            <person name="Debuchy R."/>
            <person name="Gladieux P."/>
            <person name="Hiltunen Thoren M."/>
            <person name="Johannesson H."/>
        </authorList>
    </citation>
    <scope>NUCLEOTIDE SEQUENCE</scope>
    <source>
        <strain evidence="2">CBS 333.67</strain>
    </source>
</reference>
<evidence type="ECO:0000313" key="2">
    <source>
        <dbReference type="EMBL" id="KAK3302692.1"/>
    </source>
</evidence>
<sequence length="188" mass="20825">MPGSPPRSIRADRRRHPLPITRRGRTTKVIRDGLLLCLFLLPSRGGRSGSSRGSRIHIRILVRVIVSPVRLPVLVRDKRLLRLLLGTGGVLLLVVGHLGLPQAAEQGLEDVLQRVRLLFLCWLLLLLGGGRLLGGCLLWFLLLLLLLLWLLLFLSRLLLWLLLLQLGLGVGGHGCGLLGFGFSFRLRG</sequence>
<comment type="caution">
    <text evidence="2">The sequence shown here is derived from an EMBL/GenBank/DDBJ whole genome shotgun (WGS) entry which is preliminary data.</text>
</comment>
<keyword evidence="1" id="KW-0472">Membrane</keyword>
<accession>A0AAJ0GMJ5</accession>
<feature type="transmembrane region" description="Helical" evidence="1">
    <location>
        <begin position="160"/>
        <end position="184"/>
    </location>
</feature>
<gene>
    <name evidence="2" type="ORF">B0T15DRAFT_312799</name>
</gene>
<keyword evidence="1" id="KW-1133">Transmembrane helix</keyword>
<evidence type="ECO:0000313" key="3">
    <source>
        <dbReference type="Proteomes" id="UP001273166"/>
    </source>
</evidence>
<dbReference type="GeneID" id="87882779"/>
<keyword evidence="1" id="KW-0812">Transmembrane</keyword>
<organism evidence="2 3">
    <name type="scientific">Chaetomium strumarium</name>
    <dbReference type="NCBI Taxonomy" id="1170767"/>
    <lineage>
        <taxon>Eukaryota</taxon>
        <taxon>Fungi</taxon>
        <taxon>Dikarya</taxon>
        <taxon>Ascomycota</taxon>
        <taxon>Pezizomycotina</taxon>
        <taxon>Sordariomycetes</taxon>
        <taxon>Sordariomycetidae</taxon>
        <taxon>Sordariales</taxon>
        <taxon>Chaetomiaceae</taxon>
        <taxon>Chaetomium</taxon>
    </lineage>
</organism>
<evidence type="ECO:0000256" key="1">
    <source>
        <dbReference type="SAM" id="Phobius"/>
    </source>
</evidence>
<name>A0AAJ0GMJ5_9PEZI</name>